<protein>
    <submittedName>
        <fullName evidence="1">Sugar ABC transporter substrate-binding protein</fullName>
    </submittedName>
</protein>
<evidence type="ECO:0000313" key="2">
    <source>
        <dbReference type="Proteomes" id="UP000616151"/>
    </source>
</evidence>
<name>A0ACC5R8B1_9HYPH</name>
<dbReference type="EMBL" id="JAENHL010000007">
    <property type="protein sequence ID" value="MBK1868852.1"/>
    <property type="molecule type" value="Genomic_DNA"/>
</dbReference>
<gene>
    <name evidence="1" type="ORF">JHL16_21015</name>
</gene>
<dbReference type="Proteomes" id="UP000616151">
    <property type="component" value="Unassembled WGS sequence"/>
</dbReference>
<proteinExistence type="predicted"/>
<reference evidence="1" key="1">
    <citation type="submission" date="2021-01" db="EMBL/GenBank/DDBJ databases">
        <authorList>
            <person name="Sun Q."/>
        </authorList>
    </citation>
    <scope>NUCLEOTIDE SEQUENCE</scope>
    <source>
        <strain evidence="1">YIM B02566</strain>
    </source>
</reference>
<evidence type="ECO:0000313" key="1">
    <source>
        <dbReference type="EMBL" id="MBK1868852.1"/>
    </source>
</evidence>
<accession>A0ACC5R8B1</accession>
<sequence length="317" mass="33769">MKRLIIIMLALIAGMISTLVSPELKADEKKMQVIFITHGQAGDPYWNAIKNGLAEAAKTFEADVQYEAPDVFDMSAMGKMIDSAVARKPDGIVVSIPDADALKAPIQSALAAGIPVIGIDSGLTKYKELGISAYLGQDEYQAGVAVGEKLKAAGATHIMCINMEVGNTDLDNRCRGVKDGSGVKQTIVPVTMTDPVDAKSRIASALQQDQTIDGIIALGPTSASPMLAAVEEMDAKSRLKAMATFDMTPEILEKVADGTLLFATDAQQFMMGYLPVALFKNYKLYGVMPTTAWPTGPGFITKDTAGSVIELSRKGFR</sequence>
<organism evidence="1 2">
    <name type="scientific">Taklimakanibacter albus</name>
    <dbReference type="NCBI Taxonomy" id="2800327"/>
    <lineage>
        <taxon>Bacteria</taxon>
        <taxon>Pseudomonadati</taxon>
        <taxon>Pseudomonadota</taxon>
        <taxon>Alphaproteobacteria</taxon>
        <taxon>Hyphomicrobiales</taxon>
        <taxon>Aestuariivirgaceae</taxon>
        <taxon>Taklimakanibacter</taxon>
    </lineage>
</organism>
<keyword evidence="2" id="KW-1185">Reference proteome</keyword>
<comment type="caution">
    <text evidence="1">The sequence shown here is derived from an EMBL/GenBank/DDBJ whole genome shotgun (WGS) entry which is preliminary data.</text>
</comment>